<dbReference type="RefSeq" id="WP_256133762.1">
    <property type="nucleotide sequence ID" value="NZ_JANFXK010000038.1"/>
</dbReference>
<protein>
    <submittedName>
        <fullName evidence="4">Plasmid recombination protein</fullName>
    </submittedName>
</protein>
<name>A0ABT1RTL6_9FIRM</name>
<evidence type="ECO:0000313" key="5">
    <source>
        <dbReference type="Proteomes" id="UP001524502"/>
    </source>
</evidence>
<evidence type="ECO:0000313" key="4">
    <source>
        <dbReference type="EMBL" id="MCQ4638557.1"/>
    </source>
</evidence>
<feature type="region of interest" description="Disordered" evidence="3">
    <location>
        <begin position="16"/>
        <end position="41"/>
    </location>
</feature>
<comment type="similarity">
    <text evidence="1">Belongs to the plasmid mobilization pre family.</text>
</comment>
<feature type="region of interest" description="Disordered" evidence="3">
    <location>
        <begin position="456"/>
        <end position="481"/>
    </location>
</feature>
<evidence type="ECO:0000256" key="3">
    <source>
        <dbReference type="SAM" id="MobiDB-lite"/>
    </source>
</evidence>
<evidence type="ECO:0000256" key="1">
    <source>
        <dbReference type="ARBA" id="ARBA00010657"/>
    </source>
</evidence>
<keyword evidence="2" id="KW-0175">Coiled coil</keyword>
<evidence type="ECO:0000256" key="2">
    <source>
        <dbReference type="SAM" id="Coils"/>
    </source>
</evidence>
<accession>A0ABT1RTL6</accession>
<keyword evidence="5" id="KW-1185">Reference proteome</keyword>
<comment type="caution">
    <text evidence="4">The sequence shown here is derived from an EMBL/GenBank/DDBJ whole genome shotgun (WGS) entry which is preliminary data.</text>
</comment>
<feature type="coiled-coil region" evidence="2">
    <location>
        <begin position="183"/>
        <end position="224"/>
    </location>
</feature>
<organism evidence="4 5">
    <name type="scientific">Anaerovorax odorimutans</name>
    <dbReference type="NCBI Taxonomy" id="109327"/>
    <lineage>
        <taxon>Bacteria</taxon>
        <taxon>Bacillati</taxon>
        <taxon>Bacillota</taxon>
        <taxon>Clostridia</taxon>
        <taxon>Peptostreptococcales</taxon>
        <taxon>Anaerovoracaceae</taxon>
        <taxon>Anaerovorax</taxon>
    </lineage>
</organism>
<dbReference type="InterPro" id="IPR001668">
    <property type="entry name" value="Mob_Pre"/>
</dbReference>
<feature type="compositionally biased region" description="Basic residues" evidence="3">
    <location>
        <begin position="472"/>
        <end position="481"/>
    </location>
</feature>
<gene>
    <name evidence="4" type="ORF">NE619_17655</name>
</gene>
<dbReference type="NCBIfam" id="NF041497">
    <property type="entry name" value="MobV"/>
    <property type="match status" value="1"/>
</dbReference>
<sequence>MGFVVVHMQKIKAGGVRGIQSHNNREHPPKTNPDIRPDKTADNYDLVSERNYSRKIKQTIKSQATETKTVRKDAVVLCNFIVTSDEQTMRNLGADRQRAFFEKSLAWFADRYGADNIVNATVHMDETTPHLHIGLVPIKNKRLSAKNLFTRQELQAIQSDFAAQVGAEFGLERGKEGSERKHLSEQQLKLKTAEKELAAVQAKIEKLNRQLEQKHKSLNSLITASTKIHKQAMAEEKRVYSYHAEQEEPAVKSLPGGNVVVKKDHFKELLEIAKIYAANYSTFQNLTYKENEIASSFARTKQLEHKAFELWNKQANLSVDYRKLLEENISLRESNKKSFSDLKRTKALLKDAQQQMNDFKGLEELRGYEVKTIGKAVKCLLNDENLTERQKELLKGIVHYAGCDQEPAEIGGVLAGMIPKTEKQLRAQYKRVCMKLEDICPLEERMNLLEEKRKLEKTLKIEPNPPQETIKRKPRGHDKSR</sequence>
<dbReference type="Pfam" id="PF01076">
    <property type="entry name" value="Mob_Pre"/>
    <property type="match status" value="1"/>
</dbReference>
<proteinExistence type="inferred from homology"/>
<dbReference type="CDD" id="cd17242">
    <property type="entry name" value="MobM_relaxase"/>
    <property type="match status" value="1"/>
</dbReference>
<reference evidence="4 5" key="1">
    <citation type="submission" date="2022-06" db="EMBL/GenBank/DDBJ databases">
        <title>Isolation of gut microbiota from human fecal samples.</title>
        <authorList>
            <person name="Pamer E.G."/>
            <person name="Barat B."/>
            <person name="Waligurski E."/>
            <person name="Medina S."/>
            <person name="Paddock L."/>
            <person name="Mostad J."/>
        </authorList>
    </citation>
    <scope>NUCLEOTIDE SEQUENCE [LARGE SCALE GENOMIC DNA]</scope>
    <source>
        <strain evidence="4 5">SL.3.17</strain>
    </source>
</reference>
<dbReference type="Proteomes" id="UP001524502">
    <property type="component" value="Unassembled WGS sequence"/>
</dbReference>
<feature type="compositionally biased region" description="Basic and acidic residues" evidence="3">
    <location>
        <begin position="23"/>
        <end position="41"/>
    </location>
</feature>
<dbReference type="EMBL" id="JANFXK010000038">
    <property type="protein sequence ID" value="MCQ4638557.1"/>
    <property type="molecule type" value="Genomic_DNA"/>
</dbReference>
<dbReference type="Gene3D" id="3.30.930.30">
    <property type="match status" value="1"/>
</dbReference>